<evidence type="ECO:0000256" key="1">
    <source>
        <dbReference type="ARBA" id="ARBA00022737"/>
    </source>
</evidence>
<evidence type="ECO:0000259" key="5">
    <source>
        <dbReference type="PROSITE" id="PS51371"/>
    </source>
</evidence>
<dbReference type="GO" id="GO:0009507">
    <property type="term" value="C:chloroplast"/>
    <property type="evidence" value="ECO:0007669"/>
    <property type="project" value="UniProtKB-ARBA"/>
</dbReference>
<name>A0AAN7R9H8_TRANT</name>
<dbReference type="Pfam" id="PF00571">
    <property type="entry name" value="CBS"/>
    <property type="match status" value="4"/>
</dbReference>
<dbReference type="EMBL" id="JAXQNO010000006">
    <property type="protein sequence ID" value="KAK4796999.1"/>
    <property type="molecule type" value="Genomic_DNA"/>
</dbReference>
<dbReference type="InterPro" id="IPR032640">
    <property type="entry name" value="AMPK1_CBM"/>
</dbReference>
<keyword evidence="1" id="KW-0677">Repeat</keyword>
<feature type="chain" id="PRO_5042880335" description="CBS domain-containing protein" evidence="4">
    <location>
        <begin position="21"/>
        <end position="517"/>
    </location>
</feature>
<organism evidence="6 7">
    <name type="scientific">Trapa natans</name>
    <name type="common">Water chestnut</name>
    <dbReference type="NCBI Taxonomy" id="22666"/>
    <lineage>
        <taxon>Eukaryota</taxon>
        <taxon>Viridiplantae</taxon>
        <taxon>Streptophyta</taxon>
        <taxon>Embryophyta</taxon>
        <taxon>Tracheophyta</taxon>
        <taxon>Spermatophyta</taxon>
        <taxon>Magnoliopsida</taxon>
        <taxon>eudicotyledons</taxon>
        <taxon>Gunneridae</taxon>
        <taxon>Pentapetalae</taxon>
        <taxon>rosids</taxon>
        <taxon>malvids</taxon>
        <taxon>Myrtales</taxon>
        <taxon>Lythraceae</taxon>
        <taxon>Trapa</taxon>
    </lineage>
</organism>
<dbReference type="SMART" id="SM00116">
    <property type="entry name" value="CBS"/>
    <property type="match status" value="4"/>
</dbReference>
<protein>
    <recommendedName>
        <fullName evidence="5">CBS domain-containing protein</fullName>
    </recommendedName>
</protein>
<evidence type="ECO:0000313" key="6">
    <source>
        <dbReference type="EMBL" id="KAK4796999.1"/>
    </source>
</evidence>
<sequence length="517" mass="57021">MVSAASDFSLLRLFTLPILGFQYPPDSESLLVMESGARESSGSSGSVLIPMRFVWPCGGRNVFISGSFNRWSRLLPMSPVEGCPTVFQTICSILPGSHQYKFFVDGEWRHDEHQPYMTSEVGIVNTIFLSPERNSISAVPGPILLPLFMEVDNNEAAVQLPKVLGGASPRAGETVSEAELMASRVRISAFLSAHTVYELLPESAKVVALDINLPVKQAFHILYEQGISTAPLWDISRGQFVGVLSAMDFILIFKELASQGSNLREEELETHTISAWKEGKAYLKRQLDEQGRAFSRPLVHVGPDDNLKDVALKILHNNVASVPVVYSSSKDDLFQQLLHMASLSGILKCICRYFSNCSGSLPVLRLPICSIPIGTWVNVGESNQRPLTMLKPNVTLSSALDLLIQAQVSSVPVVDEKDSLLDVYSRSDITTLAKDKAYTRISLNELTVHQALQLGQDPYTSVEQSQRCQMCLKSDSLHQVMERLANPGVRRLIVVQAGSKRVEGIISLSDIFRFLLS</sequence>
<dbReference type="CDD" id="cd02859">
    <property type="entry name" value="E_set_AMPKbeta_like_N"/>
    <property type="match status" value="1"/>
</dbReference>
<dbReference type="SUPFAM" id="SSF54631">
    <property type="entry name" value="CBS-domain pair"/>
    <property type="match status" value="2"/>
</dbReference>
<dbReference type="Gene3D" id="2.60.40.10">
    <property type="entry name" value="Immunoglobulins"/>
    <property type="match status" value="1"/>
</dbReference>
<accession>A0AAN7R9H8</accession>
<evidence type="ECO:0000313" key="7">
    <source>
        <dbReference type="Proteomes" id="UP001346149"/>
    </source>
</evidence>
<evidence type="ECO:0000256" key="3">
    <source>
        <dbReference type="PROSITE-ProRule" id="PRU00703"/>
    </source>
</evidence>
<dbReference type="PROSITE" id="PS51371">
    <property type="entry name" value="CBS"/>
    <property type="match status" value="3"/>
</dbReference>
<dbReference type="AlphaFoldDB" id="A0AAN7R9H8"/>
<dbReference type="Pfam" id="PF16561">
    <property type="entry name" value="AMPK1_CBM"/>
    <property type="match status" value="1"/>
</dbReference>
<dbReference type="InterPro" id="IPR013783">
    <property type="entry name" value="Ig-like_fold"/>
</dbReference>
<feature type="domain" description="CBS" evidence="5">
    <location>
        <begin position="464"/>
        <end position="517"/>
    </location>
</feature>
<proteinExistence type="predicted"/>
<gene>
    <name evidence="6" type="ORF">SAY86_029325</name>
</gene>
<evidence type="ECO:0000256" key="2">
    <source>
        <dbReference type="ARBA" id="ARBA00023122"/>
    </source>
</evidence>
<dbReference type="InterPro" id="IPR000644">
    <property type="entry name" value="CBS_dom"/>
</dbReference>
<dbReference type="InterPro" id="IPR046342">
    <property type="entry name" value="CBS_dom_sf"/>
</dbReference>
<comment type="caution">
    <text evidence="6">The sequence shown here is derived from an EMBL/GenBank/DDBJ whole genome shotgun (WGS) entry which is preliminary data.</text>
</comment>
<dbReference type="SUPFAM" id="SSF81296">
    <property type="entry name" value="E set domains"/>
    <property type="match status" value="1"/>
</dbReference>
<feature type="domain" description="CBS" evidence="5">
    <location>
        <begin position="199"/>
        <end position="266"/>
    </location>
</feature>
<dbReference type="Proteomes" id="UP001346149">
    <property type="component" value="Unassembled WGS sequence"/>
</dbReference>
<evidence type="ECO:0000256" key="4">
    <source>
        <dbReference type="SAM" id="SignalP"/>
    </source>
</evidence>
<reference evidence="6 7" key="1">
    <citation type="journal article" date="2023" name="Hortic Res">
        <title>Pangenome of water caltrop reveals structural variations and asymmetric subgenome divergence after allopolyploidization.</title>
        <authorList>
            <person name="Zhang X."/>
            <person name="Chen Y."/>
            <person name="Wang L."/>
            <person name="Yuan Y."/>
            <person name="Fang M."/>
            <person name="Shi L."/>
            <person name="Lu R."/>
            <person name="Comes H.P."/>
            <person name="Ma Y."/>
            <person name="Chen Y."/>
            <person name="Huang G."/>
            <person name="Zhou Y."/>
            <person name="Zheng Z."/>
            <person name="Qiu Y."/>
        </authorList>
    </citation>
    <scope>NUCLEOTIDE SEQUENCE [LARGE SCALE GENOMIC DNA]</scope>
    <source>
        <strain evidence="6">F231</strain>
    </source>
</reference>
<feature type="domain" description="CBS" evidence="5">
    <location>
        <begin position="383"/>
        <end position="439"/>
    </location>
</feature>
<dbReference type="InterPro" id="IPR050511">
    <property type="entry name" value="AMPK_gamma/SDS23_families"/>
</dbReference>
<keyword evidence="7" id="KW-1185">Reference proteome</keyword>
<dbReference type="Gene3D" id="3.10.580.10">
    <property type="entry name" value="CBS-domain"/>
    <property type="match status" value="2"/>
</dbReference>
<feature type="signal peptide" evidence="4">
    <location>
        <begin position="1"/>
        <end position="20"/>
    </location>
</feature>
<dbReference type="PANTHER" id="PTHR13780">
    <property type="entry name" value="AMP-ACTIVATED PROTEIN KINASE, GAMMA REGULATORY SUBUNIT"/>
    <property type="match status" value="1"/>
</dbReference>
<dbReference type="FunFam" id="2.60.40.10:FF:001860">
    <property type="entry name" value="Sucrose nonfermenting 4-like protein"/>
    <property type="match status" value="1"/>
</dbReference>
<keyword evidence="2 3" id="KW-0129">CBS domain</keyword>
<dbReference type="PANTHER" id="PTHR13780:SF112">
    <property type="entry name" value="CBS DOMAIN-CONTAINING PROTEIN"/>
    <property type="match status" value="1"/>
</dbReference>
<dbReference type="InterPro" id="IPR014756">
    <property type="entry name" value="Ig_E-set"/>
</dbReference>
<keyword evidence="4" id="KW-0732">Signal</keyword>